<gene>
    <name evidence="2" type="ORF">GO606_16180</name>
</gene>
<evidence type="ECO:0000256" key="1">
    <source>
        <dbReference type="SAM" id="Phobius"/>
    </source>
</evidence>
<comment type="caution">
    <text evidence="2">The sequence shown here is derived from an EMBL/GenBank/DDBJ whole genome shotgun (WGS) entry which is preliminary data.</text>
</comment>
<evidence type="ECO:0000313" key="2">
    <source>
        <dbReference type="EMBL" id="NMG26225.1"/>
    </source>
</evidence>
<protein>
    <recommendedName>
        <fullName evidence="4">DNA recombination protein RmuC</fullName>
    </recommendedName>
</protein>
<organism evidence="2 3">
    <name type="scientific">Aromatoleum anaerobium</name>
    <dbReference type="NCBI Taxonomy" id="182180"/>
    <lineage>
        <taxon>Bacteria</taxon>
        <taxon>Pseudomonadati</taxon>
        <taxon>Pseudomonadota</taxon>
        <taxon>Betaproteobacteria</taxon>
        <taxon>Rhodocyclales</taxon>
        <taxon>Rhodocyclaceae</taxon>
        <taxon>Aromatoleum</taxon>
    </lineage>
</organism>
<evidence type="ECO:0008006" key="4">
    <source>
        <dbReference type="Google" id="ProtNLM"/>
    </source>
</evidence>
<feature type="transmembrane region" description="Helical" evidence="1">
    <location>
        <begin position="6"/>
        <end position="24"/>
    </location>
</feature>
<evidence type="ECO:0000313" key="3">
    <source>
        <dbReference type="Proteomes" id="UP000615989"/>
    </source>
</evidence>
<dbReference type="EMBL" id="WTVG01000060">
    <property type="protein sequence ID" value="NMG26225.1"/>
    <property type="molecule type" value="Genomic_DNA"/>
</dbReference>
<dbReference type="Proteomes" id="UP000615989">
    <property type="component" value="Unassembled WGS sequence"/>
</dbReference>
<accession>A0ABX1PS44</accession>
<keyword evidence="1" id="KW-1133">Transmembrane helix</keyword>
<keyword evidence="3" id="KW-1185">Reference proteome</keyword>
<keyword evidence="1" id="KW-0472">Membrane</keyword>
<proteinExistence type="predicted"/>
<keyword evidence="1" id="KW-0812">Transmembrane</keyword>
<sequence>MIEYLLMGALVLLLVVCLLQFMLLKRSSNSEAFQLTARLDGFEQAQQRTETLVRDEMARNREEWNQTGREQRQELADAFKGLSQNLSGLAEKAAERL</sequence>
<reference evidence="2" key="1">
    <citation type="submission" date="2019-12" db="EMBL/GenBank/DDBJ databases">
        <title>Comparative genomics gives insights into the taxonomy of the Azoarcus-Aromatoleum group and reveals separate origins of nif in the plant-associated Azoarcus and non-plant-associated Aromatoleum sub-groups.</title>
        <authorList>
            <person name="Lafos M."/>
            <person name="Maluk M."/>
            <person name="Batista M."/>
            <person name="Junghare M."/>
            <person name="Carmona M."/>
            <person name="Faoro H."/>
            <person name="Cruz L.M."/>
            <person name="Battistoni F."/>
            <person name="De Souza E."/>
            <person name="Pedrosa F."/>
            <person name="Chen W.-M."/>
            <person name="Poole P.S."/>
            <person name="Dixon R.A."/>
            <person name="James E.K."/>
        </authorList>
    </citation>
    <scope>NUCLEOTIDE SEQUENCE</scope>
    <source>
        <strain evidence="2">LuFRes1</strain>
    </source>
</reference>
<name>A0ABX1PS44_9RHOO</name>
<dbReference type="RefSeq" id="WP_169119554.1">
    <property type="nucleotide sequence ID" value="NZ_WTVG02000040.1"/>
</dbReference>